<dbReference type="AlphaFoldDB" id="A0A7J6UDF9"/>
<protein>
    <submittedName>
        <fullName evidence="1">Uncharacterized protein</fullName>
    </submittedName>
</protein>
<accession>A0A7J6UDF9</accession>
<evidence type="ECO:0000313" key="1">
    <source>
        <dbReference type="EMBL" id="KAF4755264.1"/>
    </source>
</evidence>
<reference evidence="1 2" key="1">
    <citation type="submission" date="2020-04" db="EMBL/GenBank/DDBJ databases">
        <title>Perkinsus olseni comparative genomics.</title>
        <authorList>
            <person name="Bogema D.R."/>
        </authorList>
    </citation>
    <scope>NUCLEOTIDE SEQUENCE [LARGE SCALE GENOMIC DNA]</scope>
    <source>
        <strain evidence="1">ATCC PRA-205</strain>
    </source>
</reference>
<comment type="caution">
    <text evidence="1">The sequence shown here is derived from an EMBL/GenBank/DDBJ whole genome shotgun (WGS) entry which is preliminary data.</text>
</comment>
<organism evidence="1 2">
    <name type="scientific">Perkinsus olseni</name>
    <name type="common">Perkinsus atlanticus</name>
    <dbReference type="NCBI Taxonomy" id="32597"/>
    <lineage>
        <taxon>Eukaryota</taxon>
        <taxon>Sar</taxon>
        <taxon>Alveolata</taxon>
        <taxon>Perkinsozoa</taxon>
        <taxon>Perkinsea</taxon>
        <taxon>Perkinsida</taxon>
        <taxon>Perkinsidae</taxon>
        <taxon>Perkinsus</taxon>
    </lineage>
</organism>
<name>A0A7J6UDF9_PEROL</name>
<feature type="non-terminal residue" evidence="1">
    <location>
        <position position="135"/>
    </location>
</feature>
<sequence>EQQLLGENTSHIIAAKKVNLGCPVDAVMLLTPEGTLFIVQWMSSDTGFVVREVRPFKHEDFNFVPTGVWDLRQSGTAGEIILVRSAVSEKILLSSLIPIPRDNDVQMAQSGGAAGPEYVTAEFSQVISLKGLTTK</sequence>
<feature type="non-terminal residue" evidence="1">
    <location>
        <position position="1"/>
    </location>
</feature>
<dbReference type="EMBL" id="JABANM010000850">
    <property type="protein sequence ID" value="KAF4755264.1"/>
    <property type="molecule type" value="Genomic_DNA"/>
</dbReference>
<evidence type="ECO:0000313" key="2">
    <source>
        <dbReference type="Proteomes" id="UP000574390"/>
    </source>
</evidence>
<proteinExistence type="predicted"/>
<gene>
    <name evidence="1" type="ORF">FOZ62_010817</name>
</gene>
<dbReference type="Proteomes" id="UP000574390">
    <property type="component" value="Unassembled WGS sequence"/>
</dbReference>